<evidence type="ECO:0000259" key="1">
    <source>
        <dbReference type="Pfam" id="PF05170"/>
    </source>
</evidence>
<accession>A0A8J3ANC7</accession>
<dbReference type="PANTHER" id="PTHR30441:SF4">
    <property type="entry name" value="PROTEIN ASMA"/>
    <property type="match status" value="1"/>
</dbReference>
<proteinExistence type="predicted"/>
<dbReference type="GO" id="GO:0090313">
    <property type="term" value="P:regulation of protein targeting to membrane"/>
    <property type="evidence" value="ECO:0007669"/>
    <property type="project" value="TreeGrafter"/>
</dbReference>
<dbReference type="EMBL" id="BMDI01000001">
    <property type="protein sequence ID" value="GGI16799.1"/>
    <property type="molecule type" value="Genomic_DNA"/>
</dbReference>
<dbReference type="Proteomes" id="UP000642180">
    <property type="component" value="Unassembled WGS sequence"/>
</dbReference>
<dbReference type="PANTHER" id="PTHR30441">
    <property type="entry name" value="DUF748 DOMAIN-CONTAINING PROTEIN"/>
    <property type="match status" value="1"/>
</dbReference>
<keyword evidence="3" id="KW-1185">Reference proteome</keyword>
<organism evidence="2 3">
    <name type="scientific">Oxalicibacterium faecigallinarum</name>
    <dbReference type="NCBI Taxonomy" id="573741"/>
    <lineage>
        <taxon>Bacteria</taxon>
        <taxon>Pseudomonadati</taxon>
        <taxon>Pseudomonadota</taxon>
        <taxon>Betaproteobacteria</taxon>
        <taxon>Burkholderiales</taxon>
        <taxon>Oxalobacteraceae</taxon>
        <taxon>Oxalicibacterium</taxon>
    </lineage>
</organism>
<name>A0A8J3ANC7_9BURK</name>
<feature type="domain" description="AsmA" evidence="1">
    <location>
        <begin position="359"/>
        <end position="526"/>
    </location>
</feature>
<dbReference type="Pfam" id="PF05170">
    <property type="entry name" value="AsmA"/>
    <property type="match status" value="2"/>
</dbReference>
<comment type="caution">
    <text evidence="2">The sequence shown here is derived from an EMBL/GenBank/DDBJ whole genome shotgun (WGS) entry which is preliminary data.</text>
</comment>
<gene>
    <name evidence="2" type="ORF">GCM10008066_05770</name>
</gene>
<evidence type="ECO:0000313" key="2">
    <source>
        <dbReference type="EMBL" id="GGI16799.1"/>
    </source>
</evidence>
<dbReference type="InterPro" id="IPR052894">
    <property type="entry name" value="AsmA-related"/>
</dbReference>
<protein>
    <recommendedName>
        <fullName evidence="1">AsmA domain-containing protein</fullName>
    </recommendedName>
</protein>
<sequence>MGTDKMRRWQKWALGGALLAVLLFAIAVIYAHRLADSGQLRQIAQDKVQEKWSRELHIGDLSVSLLPFPHLQATDVSLDNPDWAQDRHLFQASRISARFALLPLLRGRFVLESLRFEGLKGNLEIAEDGRRSWELSAGRKLQAKDIDLTDLHLANSVVQIRSRGAEPVVLEIDKLDIEASPQLRNVEFDGLFGRNGQSLELKGEFANLASFGIPGASTGGMIFAKIAKSTALLKGTFPISLEPQNYAFSATIDAPEAEPFYRFLAIERRPPVPLKLDLQVQGSGQKLYARDIRLQLGKRNLLGDIQFDRSATRPVFHANLHADRIDMTQTMLDLGNPPLPVKPQGELFYDRPLPWKLLSALQGMDGSIDAHIDALRLRNGIEVRDAKARASTRDDVMTVSSFEGKLLGGSAKGSGVFAAKSRHVTLDMRLDQTELGQWFAQTGKKARIDGGKMQVDMRVETQGESMKQLAAHITGPLDIRIGPAKIHSEQAGQAEYWLNGIFSAKDASRVDMACLAARLPFRNGVAKGSGIVGGRSEASQLLTSGIVDMRSQTLELQGKIRARAGISLGISTFANDIKIAGRVGKPDVGLDEAGAVGALARIGAAIVTSGISIVATSIWDGANPESDPCQVVFARK</sequence>
<evidence type="ECO:0000313" key="3">
    <source>
        <dbReference type="Proteomes" id="UP000642180"/>
    </source>
</evidence>
<dbReference type="GO" id="GO:0005886">
    <property type="term" value="C:plasma membrane"/>
    <property type="evidence" value="ECO:0007669"/>
    <property type="project" value="TreeGrafter"/>
</dbReference>
<dbReference type="InterPro" id="IPR007844">
    <property type="entry name" value="AsmA"/>
</dbReference>
<feature type="domain" description="AsmA" evidence="1">
    <location>
        <begin position="14"/>
        <end position="179"/>
    </location>
</feature>
<reference evidence="3" key="1">
    <citation type="journal article" date="2019" name="Int. J. Syst. Evol. Microbiol.">
        <title>The Global Catalogue of Microorganisms (GCM) 10K type strain sequencing project: providing services to taxonomists for standard genome sequencing and annotation.</title>
        <authorList>
            <consortium name="The Broad Institute Genomics Platform"/>
            <consortium name="The Broad Institute Genome Sequencing Center for Infectious Disease"/>
            <person name="Wu L."/>
            <person name="Ma J."/>
        </authorList>
    </citation>
    <scope>NUCLEOTIDE SEQUENCE [LARGE SCALE GENOMIC DNA]</scope>
    <source>
        <strain evidence="3">CCM 2767</strain>
    </source>
</reference>
<dbReference type="AlphaFoldDB" id="A0A8J3ANC7"/>